<name>A0A3P7NSF7_DIBLA</name>
<organism evidence="1 2">
    <name type="scientific">Dibothriocephalus latus</name>
    <name type="common">Fish tapeworm</name>
    <name type="synonym">Diphyllobothrium latum</name>
    <dbReference type="NCBI Taxonomy" id="60516"/>
    <lineage>
        <taxon>Eukaryota</taxon>
        <taxon>Metazoa</taxon>
        <taxon>Spiralia</taxon>
        <taxon>Lophotrochozoa</taxon>
        <taxon>Platyhelminthes</taxon>
        <taxon>Cestoda</taxon>
        <taxon>Eucestoda</taxon>
        <taxon>Diphyllobothriidea</taxon>
        <taxon>Diphyllobothriidae</taxon>
        <taxon>Dibothriocephalus</taxon>
    </lineage>
</organism>
<sequence>MMRSRIPNPYFEPLKGRPALLDDLIDRINAYGNYVGRLVRRRVQRSMAKCGFRERFPPFKYVLPSPSPFLRFCLPHFSQSFLGKG</sequence>
<protein>
    <submittedName>
        <fullName evidence="1">Uncharacterized protein</fullName>
    </submittedName>
</protein>
<evidence type="ECO:0000313" key="2">
    <source>
        <dbReference type="Proteomes" id="UP000281553"/>
    </source>
</evidence>
<dbReference type="Proteomes" id="UP000281553">
    <property type="component" value="Unassembled WGS sequence"/>
</dbReference>
<dbReference type="AlphaFoldDB" id="A0A3P7NSF7"/>
<dbReference type="EMBL" id="UYRU01109413">
    <property type="protein sequence ID" value="VDN43870.1"/>
    <property type="molecule type" value="Genomic_DNA"/>
</dbReference>
<gene>
    <name evidence="1" type="ORF">DILT_LOCUS19204</name>
</gene>
<keyword evidence="2" id="KW-1185">Reference proteome</keyword>
<accession>A0A3P7NSF7</accession>
<proteinExistence type="predicted"/>
<evidence type="ECO:0000313" key="1">
    <source>
        <dbReference type="EMBL" id="VDN43870.1"/>
    </source>
</evidence>
<reference evidence="1 2" key="1">
    <citation type="submission" date="2018-11" db="EMBL/GenBank/DDBJ databases">
        <authorList>
            <consortium name="Pathogen Informatics"/>
        </authorList>
    </citation>
    <scope>NUCLEOTIDE SEQUENCE [LARGE SCALE GENOMIC DNA]</scope>
</reference>